<dbReference type="EMBL" id="JAVRRG010000176">
    <property type="protein sequence ID" value="KAK5079726.1"/>
    <property type="molecule type" value="Genomic_DNA"/>
</dbReference>
<dbReference type="Proteomes" id="UP001345013">
    <property type="component" value="Unassembled WGS sequence"/>
</dbReference>
<dbReference type="Pfam" id="PF12862">
    <property type="entry name" value="ANAPC5"/>
    <property type="match status" value="1"/>
</dbReference>
<evidence type="ECO:0000256" key="5">
    <source>
        <dbReference type="ARBA" id="ARBA00022786"/>
    </source>
</evidence>
<evidence type="ECO:0000313" key="8">
    <source>
        <dbReference type="EMBL" id="KAK5079726.1"/>
    </source>
</evidence>
<keyword evidence="3" id="KW-0132">Cell division</keyword>
<keyword evidence="5" id="KW-0833">Ubl conjugation pathway</keyword>
<comment type="caution">
    <text evidence="8">The sequence shown here is derived from an EMBL/GenBank/DDBJ whole genome shotgun (WGS) entry which is preliminary data.</text>
</comment>
<feature type="domain" description="Anaphase-promoting complex subunit 5" evidence="7">
    <location>
        <begin position="264"/>
        <end position="352"/>
    </location>
</feature>
<dbReference type="InterPro" id="IPR026000">
    <property type="entry name" value="Apc5_dom"/>
</dbReference>
<evidence type="ECO:0000259" key="7">
    <source>
        <dbReference type="Pfam" id="PF12862"/>
    </source>
</evidence>
<accession>A0ABR0JYA8</accession>
<evidence type="ECO:0000256" key="3">
    <source>
        <dbReference type="ARBA" id="ARBA00022618"/>
    </source>
</evidence>
<keyword evidence="9" id="KW-1185">Reference proteome</keyword>
<dbReference type="PANTHER" id="PTHR12830">
    <property type="entry name" value="ANAPHASE-PROMOTING COMPLEX SUBUNIT 5"/>
    <property type="match status" value="1"/>
</dbReference>
<protein>
    <recommendedName>
        <fullName evidence="2">Anaphase-promoting complex subunit 5</fullName>
    </recommendedName>
</protein>
<sequence>MGRFLTPSKVALLALAQVYSKGSIPLSGTARVLNVLISRILLDSKESDELLQQQAGDTVLDLEQALAGQASAIPGRTVWDLLLKALWAIDCADALDWFISDTPLLLGKTRDELLKERDEGLPPQPAGKIVRTSPLGLFIRRCSLEYLRLQFQDSTALWMDFIAYRMPSKGAFTRKNPHVLRSAFDSNIADLEIDTSNTLTGIMFRRMLEDVDGQQKTYSTYDCEKLMEFQVSEMQSLGGRLPDTMKTTLKQLARLGTSAPKLTHYLKFLDSWRAGDFTSAFDNLHRYFDYTMQSRDRTFYQYALLNLAILQADFGCHAEAIPAMQEAIATARENRDTICLNYCMSWLYHFGRAFPAQMQSIRETGILGNETEGLNFLKSRAKEAEMWTLLSTSLLSEAKINLQHGESLAMCFENIVKASHVNVVKNVPNCTGPALLMKSTLFSRIGQTHQAYSCGERFLLCHSKNAPLEDVLKCTIRQAALLTQMGRVSDAQANMAKIPPHILKVLKYKIYHTTHTLILRARHLLHRNALDSAGQIITQLVSQQPHPETDTSTQVSLLEIDLLIRRRELMAALDRLNQLADKAPLENNDVSLKCRLLTLKATLFAKSDKALQGFSLAMRAVELAHSARILPDLWAATLALAHILLQSYEFAAARDLVAAILPQALECLDCELVGRCYLALADSYVGLAGLAVSSEDGEGKGKENGKDKQTQKQLMGSAVDVLEKAGEQFRWIQELEGQLEALAKMGRIWMWRGDAAVANEMGEKYMSLRKEYAEADGC</sequence>
<dbReference type="PANTHER" id="PTHR12830:SF9">
    <property type="entry name" value="ANAPHASE-PROMOTING COMPLEX SUBUNIT 5"/>
    <property type="match status" value="1"/>
</dbReference>
<proteinExistence type="inferred from homology"/>
<gene>
    <name evidence="8" type="primary">apc5</name>
    <name evidence="8" type="ORF">LTR24_008998</name>
</gene>
<evidence type="ECO:0000256" key="1">
    <source>
        <dbReference type="ARBA" id="ARBA00007450"/>
    </source>
</evidence>
<evidence type="ECO:0000313" key="9">
    <source>
        <dbReference type="Proteomes" id="UP001345013"/>
    </source>
</evidence>
<reference evidence="8 9" key="1">
    <citation type="submission" date="2023-08" db="EMBL/GenBank/DDBJ databases">
        <title>Black Yeasts Isolated from many extreme environments.</title>
        <authorList>
            <person name="Coleine C."/>
            <person name="Stajich J.E."/>
            <person name="Selbmann L."/>
        </authorList>
    </citation>
    <scope>NUCLEOTIDE SEQUENCE [LARGE SCALE GENOMIC DNA]</scope>
    <source>
        <strain evidence="8 9">CCFEE 5885</strain>
    </source>
</reference>
<evidence type="ECO:0000256" key="6">
    <source>
        <dbReference type="ARBA" id="ARBA00023306"/>
    </source>
</evidence>
<keyword evidence="6" id="KW-0131">Cell cycle</keyword>
<organism evidence="8 9">
    <name type="scientific">Lithohypha guttulata</name>
    <dbReference type="NCBI Taxonomy" id="1690604"/>
    <lineage>
        <taxon>Eukaryota</taxon>
        <taxon>Fungi</taxon>
        <taxon>Dikarya</taxon>
        <taxon>Ascomycota</taxon>
        <taxon>Pezizomycotina</taxon>
        <taxon>Eurotiomycetes</taxon>
        <taxon>Chaetothyriomycetidae</taxon>
        <taxon>Chaetothyriales</taxon>
        <taxon>Trichomeriaceae</taxon>
        <taxon>Lithohypha</taxon>
    </lineage>
</organism>
<keyword evidence="4" id="KW-0498">Mitosis</keyword>
<dbReference type="InterPro" id="IPR037679">
    <property type="entry name" value="Apc5"/>
</dbReference>
<evidence type="ECO:0000256" key="4">
    <source>
        <dbReference type="ARBA" id="ARBA00022776"/>
    </source>
</evidence>
<evidence type="ECO:0000256" key="2">
    <source>
        <dbReference type="ARBA" id="ARBA00016066"/>
    </source>
</evidence>
<name>A0ABR0JYA8_9EURO</name>
<comment type="similarity">
    <text evidence="1">Belongs to the APC5 family.</text>
</comment>